<feature type="domain" description="Helicase ATP-binding" evidence="6">
    <location>
        <begin position="76"/>
        <end position="267"/>
    </location>
</feature>
<dbReference type="GO" id="GO:0003676">
    <property type="term" value="F:nucleic acid binding"/>
    <property type="evidence" value="ECO:0007669"/>
    <property type="project" value="InterPro"/>
</dbReference>
<evidence type="ECO:0000256" key="3">
    <source>
        <dbReference type="ARBA" id="ARBA00022806"/>
    </source>
</evidence>
<dbReference type="OrthoDB" id="10256233at2759"/>
<dbReference type="PROSITE" id="PS51195">
    <property type="entry name" value="Q_MOTIF"/>
    <property type="match status" value="1"/>
</dbReference>
<dbReference type="SMART" id="SM00490">
    <property type="entry name" value="HELICc"/>
    <property type="match status" value="1"/>
</dbReference>
<dbReference type="InterPro" id="IPR011545">
    <property type="entry name" value="DEAD/DEAH_box_helicase_dom"/>
</dbReference>
<reference evidence="10" key="1">
    <citation type="journal article" date="2015" name="PLoS Genet.">
        <title>Genome Sequence and Transcriptome Analyses of Chrysochromulina tobin: Metabolic Tools for Enhanced Algal Fitness in the Prominent Order Prymnesiales (Haptophyceae).</title>
        <authorList>
            <person name="Hovde B.T."/>
            <person name="Deodato C.R."/>
            <person name="Hunsperger H.M."/>
            <person name="Ryken S.A."/>
            <person name="Yost W."/>
            <person name="Jha R.K."/>
            <person name="Patterson J."/>
            <person name="Monnat R.J. Jr."/>
            <person name="Barlow S.B."/>
            <person name="Starkenburg S.R."/>
            <person name="Cattolico R.A."/>
        </authorList>
    </citation>
    <scope>NUCLEOTIDE SEQUENCE</scope>
    <source>
        <strain evidence="10">CCMP291</strain>
    </source>
</reference>
<evidence type="ECO:0000313" key="9">
    <source>
        <dbReference type="EMBL" id="KOO34828.1"/>
    </source>
</evidence>
<evidence type="ECO:0000259" key="8">
    <source>
        <dbReference type="PROSITE" id="PS51195"/>
    </source>
</evidence>
<feature type="domain" description="Helicase C-terminal" evidence="7">
    <location>
        <begin position="263"/>
        <end position="423"/>
    </location>
</feature>
<organism evidence="9 10">
    <name type="scientific">Chrysochromulina tobinii</name>
    <dbReference type="NCBI Taxonomy" id="1460289"/>
    <lineage>
        <taxon>Eukaryota</taxon>
        <taxon>Haptista</taxon>
        <taxon>Haptophyta</taxon>
        <taxon>Prymnesiophyceae</taxon>
        <taxon>Prymnesiales</taxon>
        <taxon>Chrysochromulinaceae</taxon>
        <taxon>Chrysochromulina</taxon>
    </lineage>
</organism>
<dbReference type="InterPro" id="IPR027417">
    <property type="entry name" value="P-loop_NTPase"/>
</dbReference>
<keyword evidence="2" id="KW-0378">Hydrolase</keyword>
<dbReference type="PROSITE" id="PS51194">
    <property type="entry name" value="HELICASE_CTER"/>
    <property type="match status" value="1"/>
</dbReference>
<dbReference type="CDD" id="cd00268">
    <property type="entry name" value="DEADc"/>
    <property type="match status" value="1"/>
</dbReference>
<dbReference type="Pfam" id="PF00270">
    <property type="entry name" value="DEAD"/>
    <property type="match status" value="1"/>
</dbReference>
<comment type="caution">
    <text evidence="9">The sequence shown here is derived from an EMBL/GenBank/DDBJ whole genome shotgun (WGS) entry which is preliminary data.</text>
</comment>
<sequence length="423" mass="45329">MATCGFLRAASLRARVRELSAVAAALPAAVPLRPPAPRQQAKRATSFEAIGLTPELAAAVRALGFVKPSDPQVLAVPALLAGESVAFASSTGSGKTLAYLLPTMQALRQQELSAPSLGRQSGERAKARPRALVLAPTRELAAQIGAVAKALSQHIRLRVRTAEGGTTLRETILKLENGADLVVATPARLLLLHQRGAVSLREVRHVIIDEADDMLLRGFDESMRDVLRRCPPRTGEPPSPQLAFVSATLGKAVQHVIQREYPDVRALIAACAHRTPPTLTHQLRRYTGRDKLIELHETLLTIHGGSARAVLHSLAEAGLAVGGCHGKMPEAARRADLAAFVLEPPTRPLLVCTDLAARGIDFPQVETVLNFDFPATSSLYLHRAGRAGRMGRTGTVLSLVHDSEHRLAASVLDAVNRRTEVHT</sequence>
<keyword evidence="3 9" id="KW-0347">Helicase</keyword>
<dbReference type="InterPro" id="IPR001650">
    <property type="entry name" value="Helicase_C-like"/>
</dbReference>
<dbReference type="GO" id="GO:0016787">
    <property type="term" value="F:hydrolase activity"/>
    <property type="evidence" value="ECO:0007669"/>
    <property type="project" value="UniProtKB-KW"/>
</dbReference>
<gene>
    <name evidence="9" type="ORF">Ctob_009835</name>
</gene>
<dbReference type="PANTHER" id="PTHR47960">
    <property type="entry name" value="DEAD-BOX ATP-DEPENDENT RNA HELICASE 50"/>
    <property type="match status" value="1"/>
</dbReference>
<keyword evidence="1" id="KW-0547">Nucleotide-binding</keyword>
<keyword evidence="10" id="KW-1185">Reference proteome</keyword>
<evidence type="ECO:0000256" key="1">
    <source>
        <dbReference type="ARBA" id="ARBA00022741"/>
    </source>
</evidence>
<protein>
    <submittedName>
        <fullName evidence="9">Dead-box ATP-dependent RNA helicase 39-like protein</fullName>
    </submittedName>
</protein>
<dbReference type="GO" id="GO:0005524">
    <property type="term" value="F:ATP binding"/>
    <property type="evidence" value="ECO:0007669"/>
    <property type="project" value="UniProtKB-KW"/>
</dbReference>
<evidence type="ECO:0000256" key="2">
    <source>
        <dbReference type="ARBA" id="ARBA00022801"/>
    </source>
</evidence>
<dbReference type="InterPro" id="IPR014001">
    <property type="entry name" value="Helicase_ATP-bd"/>
</dbReference>
<proteinExistence type="predicted"/>
<dbReference type="Gene3D" id="3.40.50.300">
    <property type="entry name" value="P-loop containing nucleotide triphosphate hydrolases"/>
    <property type="match status" value="2"/>
</dbReference>
<dbReference type="AlphaFoldDB" id="A0A0M0K8V3"/>
<accession>A0A0M0K8V3</accession>
<dbReference type="InterPro" id="IPR044742">
    <property type="entry name" value="DEAD/DEAH_RhlB"/>
</dbReference>
<evidence type="ECO:0000256" key="5">
    <source>
        <dbReference type="PROSITE-ProRule" id="PRU00552"/>
    </source>
</evidence>
<evidence type="ECO:0000313" key="10">
    <source>
        <dbReference type="Proteomes" id="UP000037460"/>
    </source>
</evidence>
<feature type="short sequence motif" description="Q motif" evidence="5">
    <location>
        <begin position="45"/>
        <end position="73"/>
    </location>
</feature>
<dbReference type="Pfam" id="PF00271">
    <property type="entry name" value="Helicase_C"/>
    <property type="match status" value="1"/>
</dbReference>
<dbReference type="Proteomes" id="UP000037460">
    <property type="component" value="Unassembled WGS sequence"/>
</dbReference>
<dbReference type="SMART" id="SM00487">
    <property type="entry name" value="DEXDc"/>
    <property type="match status" value="1"/>
</dbReference>
<dbReference type="GO" id="GO:0003724">
    <property type="term" value="F:RNA helicase activity"/>
    <property type="evidence" value="ECO:0007669"/>
    <property type="project" value="InterPro"/>
</dbReference>
<name>A0A0M0K8V3_9EUKA</name>
<evidence type="ECO:0000259" key="7">
    <source>
        <dbReference type="PROSITE" id="PS51194"/>
    </source>
</evidence>
<feature type="domain" description="DEAD-box RNA helicase Q" evidence="8">
    <location>
        <begin position="45"/>
        <end position="73"/>
    </location>
</feature>
<dbReference type="SUPFAM" id="SSF52540">
    <property type="entry name" value="P-loop containing nucleoside triphosphate hydrolases"/>
    <property type="match status" value="2"/>
</dbReference>
<evidence type="ECO:0000256" key="4">
    <source>
        <dbReference type="ARBA" id="ARBA00022840"/>
    </source>
</evidence>
<evidence type="ECO:0000259" key="6">
    <source>
        <dbReference type="PROSITE" id="PS51192"/>
    </source>
</evidence>
<dbReference type="PROSITE" id="PS51192">
    <property type="entry name" value="HELICASE_ATP_BIND_1"/>
    <property type="match status" value="1"/>
</dbReference>
<dbReference type="InterPro" id="IPR014014">
    <property type="entry name" value="RNA_helicase_DEAD_Q_motif"/>
</dbReference>
<dbReference type="EMBL" id="JWZX01001077">
    <property type="protein sequence ID" value="KOO34828.1"/>
    <property type="molecule type" value="Genomic_DNA"/>
</dbReference>
<dbReference type="CDD" id="cd18787">
    <property type="entry name" value="SF2_C_DEAD"/>
    <property type="match status" value="1"/>
</dbReference>
<keyword evidence="4" id="KW-0067">ATP-binding</keyword>